<protein>
    <recommendedName>
        <fullName evidence="3">Glycosyl transferase family 28 C-terminal domain-containing protein</fullName>
    </recommendedName>
</protein>
<name>A0A7U7GFV0_9GAMM</name>
<accession>A0A7U7GFV0</accession>
<dbReference type="EMBL" id="CBTK010000302">
    <property type="protein sequence ID" value="CDH47488.1"/>
    <property type="molecule type" value="Genomic_DNA"/>
</dbReference>
<comment type="caution">
    <text evidence="1">The sequence shown here is derived from an EMBL/GenBank/DDBJ whole genome shotgun (WGS) entry which is preliminary data.</text>
</comment>
<evidence type="ECO:0008006" key="3">
    <source>
        <dbReference type="Google" id="ProtNLM"/>
    </source>
</evidence>
<gene>
    <name evidence="1" type="ORF">BN874_830041</name>
</gene>
<dbReference type="OrthoDB" id="503106at2"/>
<dbReference type="SUPFAM" id="SSF53756">
    <property type="entry name" value="UDP-Glycosyltransferase/glycogen phosphorylase"/>
    <property type="match status" value="1"/>
</dbReference>
<keyword evidence="2" id="KW-1185">Reference proteome</keyword>
<dbReference type="Proteomes" id="UP000019184">
    <property type="component" value="Unassembled WGS sequence"/>
</dbReference>
<evidence type="ECO:0000313" key="1">
    <source>
        <dbReference type="EMBL" id="CDH47488.1"/>
    </source>
</evidence>
<dbReference type="Gene3D" id="3.40.50.2000">
    <property type="entry name" value="Glycogen Phosphorylase B"/>
    <property type="match status" value="1"/>
</dbReference>
<reference evidence="1 2" key="1">
    <citation type="journal article" date="2014" name="ISME J.">
        <title>Candidatus Competibacter-lineage genomes retrieved from metagenomes reveal functional metabolic diversity.</title>
        <authorList>
            <person name="McIlroy S.J."/>
            <person name="Albertsen M."/>
            <person name="Andresen E.K."/>
            <person name="Saunders A.M."/>
            <person name="Kristiansen R."/>
            <person name="Stokholm-Bjerregaard M."/>
            <person name="Nielsen K.L."/>
            <person name="Nielsen P.H."/>
        </authorList>
    </citation>
    <scope>NUCLEOTIDE SEQUENCE [LARGE SCALE GENOMIC DNA]</scope>
    <source>
        <strain evidence="1 2">Run_B_J11</strain>
    </source>
</reference>
<dbReference type="AlphaFoldDB" id="A0A7U7GFV0"/>
<organism evidence="1 2">
    <name type="scientific">Candidatus Contendobacter odensis Run_B_J11</name>
    <dbReference type="NCBI Taxonomy" id="1400861"/>
    <lineage>
        <taxon>Bacteria</taxon>
        <taxon>Pseudomonadati</taxon>
        <taxon>Pseudomonadota</taxon>
        <taxon>Gammaproteobacteria</taxon>
        <taxon>Candidatus Competibacteraceae</taxon>
        <taxon>Candidatus Contendibacter</taxon>
    </lineage>
</organism>
<dbReference type="InterPro" id="IPR053205">
    <property type="entry name" value="GHMP_kinase_L-arabinokinase"/>
</dbReference>
<dbReference type="PANTHER" id="PTHR38134:SF2">
    <property type="entry name" value="GALACTOKINASE"/>
    <property type="match status" value="1"/>
</dbReference>
<evidence type="ECO:0000313" key="2">
    <source>
        <dbReference type="Proteomes" id="UP000019184"/>
    </source>
</evidence>
<dbReference type="RefSeq" id="WP_051498145.1">
    <property type="nucleotide sequence ID" value="NZ_CBTK010000302.1"/>
</dbReference>
<proteinExistence type="predicted"/>
<sequence>MTKISHGYIALSGHGFGHLAQIAPVLNEWHRRYPEARLTLQSVLPEAVLRERIAGEFTVVAGAADFGMLMVNALEVKVTESLAAYRAFHAEWEERLAWQDRLLREAAPDFVLADVPYLTLAAAARLGIPALALCSLNWADVLAGCCAAEPDLAALRAPMLAAYNSAVVFLQPTPSMPMPELSNAQPLGVIAALGQDRRAAINRRLGLRGDETLVLMALGGFDMRPPLEDWPELPGVCWLTPPAWKVARPDMPSWAMAEDGSMLDLIRSCDVLFTKPGYGAFTEAACNGARTLYVERDDWPEEPWLSHWLLEYGNGVKISRQQLVSGDLAEPLRALLAQPARPPVVPTGVSEAADWLERLLTLCPAHGLRSGQI</sequence>
<dbReference type="PANTHER" id="PTHR38134">
    <property type="entry name" value="SLR1395 PROTEIN"/>
    <property type="match status" value="1"/>
</dbReference>